<keyword evidence="3" id="KW-1185">Reference proteome</keyword>
<evidence type="ECO:0008006" key="4">
    <source>
        <dbReference type="Google" id="ProtNLM"/>
    </source>
</evidence>
<dbReference type="EMBL" id="CP045121">
    <property type="protein sequence ID" value="QIN78393.1"/>
    <property type="molecule type" value="Genomic_DNA"/>
</dbReference>
<accession>A0A6G8PW28</accession>
<name>A0A6G8PW28_9ACTN</name>
<evidence type="ECO:0000313" key="3">
    <source>
        <dbReference type="Proteomes" id="UP000502706"/>
    </source>
</evidence>
<feature type="region of interest" description="Disordered" evidence="1">
    <location>
        <begin position="94"/>
        <end position="117"/>
    </location>
</feature>
<dbReference type="AlphaFoldDB" id="A0A6G8PW28"/>
<sequence length="117" mass="12490">MRRVNGALDPLILSLPSGGEVLPVFAEEATAKRYLRSALPGAGWHVREFPEGELSSMLMTLCRGVSGVLLDPGPAGREANAAFVHREGFLSSCLEGTSDDHPQQRAREAAFASVRGD</sequence>
<reference evidence="2 3" key="1">
    <citation type="submission" date="2019-10" db="EMBL/GenBank/DDBJ databases">
        <title>Rubrobacter sp nov SCSIO 52915 isolated from a deep-sea sediment in the South China Sea.</title>
        <authorList>
            <person name="Chen R.W."/>
        </authorList>
    </citation>
    <scope>NUCLEOTIDE SEQUENCE [LARGE SCALE GENOMIC DNA]</scope>
    <source>
        <strain evidence="2 3">SCSIO 52915</strain>
    </source>
</reference>
<gene>
    <name evidence="2" type="ORF">GBA65_07500</name>
</gene>
<protein>
    <recommendedName>
        <fullName evidence="4">SseB protein N-terminal domain-containing protein</fullName>
    </recommendedName>
</protein>
<dbReference type="RefSeq" id="WP_166396067.1">
    <property type="nucleotide sequence ID" value="NZ_CP045121.1"/>
</dbReference>
<evidence type="ECO:0000256" key="1">
    <source>
        <dbReference type="SAM" id="MobiDB-lite"/>
    </source>
</evidence>
<dbReference type="KEGG" id="rmar:GBA65_07500"/>
<dbReference type="Proteomes" id="UP000502706">
    <property type="component" value="Chromosome"/>
</dbReference>
<organism evidence="2 3">
    <name type="scientific">Rubrobacter marinus</name>
    <dbReference type="NCBI Taxonomy" id="2653852"/>
    <lineage>
        <taxon>Bacteria</taxon>
        <taxon>Bacillati</taxon>
        <taxon>Actinomycetota</taxon>
        <taxon>Rubrobacteria</taxon>
        <taxon>Rubrobacterales</taxon>
        <taxon>Rubrobacteraceae</taxon>
        <taxon>Rubrobacter</taxon>
    </lineage>
</organism>
<proteinExistence type="predicted"/>
<evidence type="ECO:0000313" key="2">
    <source>
        <dbReference type="EMBL" id="QIN78393.1"/>
    </source>
</evidence>
<feature type="compositionally biased region" description="Basic and acidic residues" evidence="1">
    <location>
        <begin position="98"/>
        <end position="108"/>
    </location>
</feature>